<feature type="compositionally biased region" description="Basic and acidic residues" evidence="1">
    <location>
        <begin position="492"/>
        <end position="502"/>
    </location>
</feature>
<dbReference type="EMBL" id="JAACJL010000015">
    <property type="protein sequence ID" value="KAF4620880.1"/>
    <property type="molecule type" value="Genomic_DNA"/>
</dbReference>
<feature type="transmembrane region" description="Helical" evidence="2">
    <location>
        <begin position="425"/>
        <end position="449"/>
    </location>
</feature>
<keyword evidence="2" id="KW-0812">Transmembrane</keyword>
<evidence type="ECO:0000313" key="4">
    <source>
        <dbReference type="Proteomes" id="UP000521872"/>
    </source>
</evidence>
<reference evidence="3 4" key="1">
    <citation type="submission" date="2019-12" db="EMBL/GenBank/DDBJ databases">
        <authorList>
            <person name="Floudas D."/>
            <person name="Bentzer J."/>
            <person name="Ahren D."/>
            <person name="Johansson T."/>
            <person name="Persson P."/>
            <person name="Tunlid A."/>
        </authorList>
    </citation>
    <scope>NUCLEOTIDE SEQUENCE [LARGE SCALE GENOMIC DNA]</scope>
    <source>
        <strain evidence="3 4">CBS 102.39</strain>
    </source>
</reference>
<dbReference type="Proteomes" id="UP000521872">
    <property type="component" value="Unassembled WGS sequence"/>
</dbReference>
<evidence type="ECO:0000256" key="2">
    <source>
        <dbReference type="SAM" id="Phobius"/>
    </source>
</evidence>
<feature type="transmembrane region" description="Helical" evidence="2">
    <location>
        <begin position="715"/>
        <end position="737"/>
    </location>
</feature>
<name>A0A8H4VUK4_9AGAR</name>
<evidence type="ECO:0000256" key="1">
    <source>
        <dbReference type="SAM" id="MobiDB-lite"/>
    </source>
</evidence>
<feature type="compositionally biased region" description="Low complexity" evidence="1">
    <location>
        <begin position="505"/>
        <end position="517"/>
    </location>
</feature>
<feature type="transmembrane region" description="Helical" evidence="2">
    <location>
        <begin position="953"/>
        <end position="976"/>
    </location>
</feature>
<accession>A0A8H4VUK4</accession>
<comment type="caution">
    <text evidence="3">The sequence shown here is derived from an EMBL/GenBank/DDBJ whole genome shotgun (WGS) entry which is preliminary data.</text>
</comment>
<feature type="transmembrane region" description="Helical" evidence="2">
    <location>
        <begin position="227"/>
        <end position="249"/>
    </location>
</feature>
<feature type="region of interest" description="Disordered" evidence="1">
    <location>
        <begin position="463"/>
        <end position="576"/>
    </location>
</feature>
<dbReference type="AlphaFoldDB" id="A0A8H4VUK4"/>
<feature type="transmembrane region" description="Helical" evidence="2">
    <location>
        <begin position="926"/>
        <end position="947"/>
    </location>
</feature>
<evidence type="ECO:0000313" key="3">
    <source>
        <dbReference type="EMBL" id="KAF4620880.1"/>
    </source>
</evidence>
<feature type="compositionally biased region" description="Basic and acidic residues" evidence="1">
    <location>
        <begin position="523"/>
        <end position="546"/>
    </location>
</feature>
<feature type="transmembrane region" description="Helical" evidence="2">
    <location>
        <begin position="797"/>
        <end position="816"/>
    </location>
</feature>
<feature type="transmembrane region" description="Helical" evidence="2">
    <location>
        <begin position="757"/>
        <end position="777"/>
    </location>
</feature>
<feature type="transmembrane region" description="Helical" evidence="2">
    <location>
        <begin position="662"/>
        <end position="681"/>
    </location>
</feature>
<feature type="transmembrane region" description="Helical" evidence="2">
    <location>
        <begin position="186"/>
        <end position="206"/>
    </location>
</feature>
<feature type="transmembrane region" description="Helical" evidence="2">
    <location>
        <begin position="269"/>
        <end position="290"/>
    </location>
</feature>
<feature type="transmembrane region" description="Helical" evidence="2">
    <location>
        <begin position="828"/>
        <end position="850"/>
    </location>
</feature>
<sequence length="994" mass="111358">MPQVSVAATADEVLQEIEEQEEWENGRITAAKEVPRGEWASKKHPKHKYAPRSRVPELDNLRAILILVLIMYNSVLETIANSPGNIEKDHPIQFAILSLFTGIYRTIVVSLFFYVSGIASWLCLVLHSESTFRFLVKKIRLTATISIGSYLASKGTEYTYGPFTEGRNIPYYASREGKTSLLQGPIYYAIILLVLDILFVFCRYLHRHYWRYDLVERLVGTSRRFNTTEFIVMSVFVTGYPMFVLSGMITLPTRLQSFFIHVPFDAHTPFTFVLAYAAAVNQNHLQVVWLSPKGSARTPRHIIMVIGVLLTFSSALLLPLYHYYPSTIALYISPKLAPHPVLDAFATTGITRAAQLYAIWAALTYRSLLVTVASTLYTTGIKWFMKTNYRELTGLAYIQSMTHMFFVIGIARHSSWIGSPILRCIFVGSTSIICGWTTMIVPLFSYYLIRGYLSGGLSVEGEEGAETKEAEEAKEGEKDTPEAAPETQVETVVREAGGESKEVVATTEAETATQIGEATGGSEGKDVVSEKVGEVKESTGSKEPKRPVQAQTGENDVSEEDSGEDNLGHTPSQAPSGRKRILTLDIARAFMILLLLLHTSIGAVVANLPESFPSSSPKYFAAMAFFTAFHQVTFVPAFFFLSGISSYISLSTKYLKKSPFRLVWERFFVMLLVVYVDQLMASSISRLDRVWPPTAAPARTRSDLLLIPRQPGDLVTLYVPVIYMMLLVPLDVGFCVLRMTMRHSERLSRLIGGRKRYFALQGIALCVQLVYLCAVLGQRDPFFSPKWRLDAHYPLLYVNAYAMGVNISHIRAAFFNANSSWRSTSGRAVKRCIAWTFIAGAIFWVLYYRISPVSIPAYVDPRYHPHRVLDAGASQGSRGAVIAYACWSLFTFLLLTASISSFIFASDQPELLSRCPQRVLHYVSKANWYSFLHAAPAVVLAGRTGWIEGVGGRVVFVLAGSVVLMSGLMALGDWFMTWRFCRRLVRYVKRLFRL</sequence>
<feature type="transmembrane region" description="Helical" evidence="2">
    <location>
        <begin position="586"/>
        <end position="608"/>
    </location>
</feature>
<feature type="transmembrane region" description="Helical" evidence="2">
    <location>
        <begin position="392"/>
        <end position="413"/>
    </location>
</feature>
<keyword evidence="2" id="KW-1133">Transmembrane helix</keyword>
<keyword evidence="2" id="KW-0472">Membrane</keyword>
<feature type="transmembrane region" description="Helical" evidence="2">
    <location>
        <begin position="357"/>
        <end position="380"/>
    </location>
</feature>
<feature type="transmembrane region" description="Helical" evidence="2">
    <location>
        <begin position="881"/>
        <end position="905"/>
    </location>
</feature>
<keyword evidence="4" id="KW-1185">Reference proteome</keyword>
<gene>
    <name evidence="3" type="ORF">D9613_000064</name>
</gene>
<feature type="transmembrane region" description="Helical" evidence="2">
    <location>
        <begin position="620"/>
        <end position="641"/>
    </location>
</feature>
<feature type="transmembrane region" description="Helical" evidence="2">
    <location>
        <begin position="302"/>
        <end position="324"/>
    </location>
</feature>
<organism evidence="3 4">
    <name type="scientific">Agrocybe pediades</name>
    <dbReference type="NCBI Taxonomy" id="84607"/>
    <lineage>
        <taxon>Eukaryota</taxon>
        <taxon>Fungi</taxon>
        <taxon>Dikarya</taxon>
        <taxon>Basidiomycota</taxon>
        <taxon>Agaricomycotina</taxon>
        <taxon>Agaricomycetes</taxon>
        <taxon>Agaricomycetidae</taxon>
        <taxon>Agaricales</taxon>
        <taxon>Agaricineae</taxon>
        <taxon>Strophariaceae</taxon>
        <taxon>Agrocybe</taxon>
    </lineage>
</organism>
<proteinExistence type="predicted"/>
<feature type="compositionally biased region" description="Basic and acidic residues" evidence="1">
    <location>
        <begin position="465"/>
        <end position="481"/>
    </location>
</feature>
<protein>
    <submittedName>
        <fullName evidence="3">Uncharacterized protein</fullName>
    </submittedName>
</protein>